<evidence type="ECO:0000313" key="9">
    <source>
        <dbReference type="Proteomes" id="UP000639772"/>
    </source>
</evidence>
<comment type="caution">
    <text evidence="8">The sequence shown here is derived from an EMBL/GenBank/DDBJ whole genome shotgun (WGS) entry which is preliminary data.</text>
</comment>
<dbReference type="InterPro" id="IPR036312">
    <property type="entry name" value="Bifun_inhib/LTP/seed_sf"/>
</dbReference>
<keyword evidence="2 6" id="KW-0732">Signal</keyword>
<organism evidence="8 9">
    <name type="scientific">Vanilla planifolia</name>
    <name type="common">Vanilla</name>
    <dbReference type="NCBI Taxonomy" id="51239"/>
    <lineage>
        <taxon>Eukaryota</taxon>
        <taxon>Viridiplantae</taxon>
        <taxon>Streptophyta</taxon>
        <taxon>Embryophyta</taxon>
        <taxon>Tracheophyta</taxon>
        <taxon>Spermatophyta</taxon>
        <taxon>Magnoliopsida</taxon>
        <taxon>Liliopsida</taxon>
        <taxon>Asparagales</taxon>
        <taxon>Orchidaceae</taxon>
        <taxon>Vanilloideae</taxon>
        <taxon>Vanilleae</taxon>
        <taxon>Vanilla</taxon>
    </lineage>
</organism>
<evidence type="ECO:0000256" key="5">
    <source>
        <dbReference type="SAM" id="MobiDB-lite"/>
    </source>
</evidence>
<proteinExistence type="inferred from homology"/>
<dbReference type="Proteomes" id="UP000639772">
    <property type="component" value="Chromosome 9"/>
</dbReference>
<dbReference type="PRINTS" id="PR01217">
    <property type="entry name" value="PRICHEXTENSN"/>
</dbReference>
<dbReference type="Pfam" id="PF14368">
    <property type="entry name" value="LTP_2"/>
    <property type="match status" value="1"/>
</dbReference>
<dbReference type="SMART" id="SM00499">
    <property type="entry name" value="AAI"/>
    <property type="match status" value="1"/>
</dbReference>
<comment type="similarity">
    <text evidence="1">Belongs to the plant LTP family.</text>
</comment>
<accession>A0A835QI40</accession>
<name>A0A835QI40_VANPL</name>
<evidence type="ECO:0000256" key="4">
    <source>
        <dbReference type="ARBA" id="ARBA00023180"/>
    </source>
</evidence>
<dbReference type="AlphaFoldDB" id="A0A835QI40"/>
<dbReference type="InterPro" id="IPR043325">
    <property type="entry name" value="LTSS"/>
</dbReference>
<gene>
    <name evidence="8" type="ORF">HPP92_018725</name>
</gene>
<dbReference type="CDD" id="cd00010">
    <property type="entry name" value="AAI_LTSS"/>
    <property type="match status" value="1"/>
</dbReference>
<feature type="domain" description="Bifunctional inhibitor/plant lipid transfer protein/seed storage helical" evidence="7">
    <location>
        <begin position="36"/>
        <end position="115"/>
    </location>
</feature>
<evidence type="ECO:0000313" key="8">
    <source>
        <dbReference type="EMBL" id="KAG0469397.1"/>
    </source>
</evidence>
<evidence type="ECO:0000256" key="2">
    <source>
        <dbReference type="ARBA" id="ARBA00022729"/>
    </source>
</evidence>
<evidence type="ECO:0000256" key="6">
    <source>
        <dbReference type="SAM" id="SignalP"/>
    </source>
</evidence>
<evidence type="ECO:0000256" key="1">
    <source>
        <dbReference type="ARBA" id="ARBA00009748"/>
    </source>
</evidence>
<dbReference type="InterPro" id="IPR016140">
    <property type="entry name" value="Bifunc_inhib/LTP/seed_store"/>
</dbReference>
<feature type="chain" id="PRO_5032879081" description="Bifunctional inhibitor/plant lipid transfer protein/seed storage helical domain-containing protein" evidence="6">
    <location>
        <begin position="18"/>
        <end position="219"/>
    </location>
</feature>
<dbReference type="OrthoDB" id="659547at2759"/>
<dbReference type="SUPFAM" id="SSF47699">
    <property type="entry name" value="Bifunctional inhibitor/lipid-transfer protein/seed storage 2S albumin"/>
    <property type="match status" value="1"/>
</dbReference>
<reference evidence="8 9" key="1">
    <citation type="journal article" date="2020" name="Nat. Food">
        <title>A phased Vanilla planifolia genome enables genetic improvement of flavour and production.</title>
        <authorList>
            <person name="Hasing T."/>
            <person name="Tang H."/>
            <person name="Brym M."/>
            <person name="Khazi F."/>
            <person name="Huang T."/>
            <person name="Chambers A.H."/>
        </authorList>
    </citation>
    <scope>NUCLEOTIDE SEQUENCE [LARGE SCALE GENOMIC DNA]</scope>
    <source>
        <tissue evidence="8">Leaf</tissue>
    </source>
</reference>
<feature type="region of interest" description="Disordered" evidence="5">
    <location>
        <begin position="117"/>
        <end position="199"/>
    </location>
</feature>
<dbReference type="EMBL" id="JADCNM010000009">
    <property type="protein sequence ID" value="KAG0469397.1"/>
    <property type="molecule type" value="Genomic_DNA"/>
</dbReference>
<evidence type="ECO:0000259" key="7">
    <source>
        <dbReference type="SMART" id="SM00499"/>
    </source>
</evidence>
<feature type="compositionally biased region" description="Pro residues" evidence="5">
    <location>
        <begin position="122"/>
        <end position="186"/>
    </location>
</feature>
<evidence type="ECO:0000256" key="3">
    <source>
        <dbReference type="ARBA" id="ARBA00023157"/>
    </source>
</evidence>
<protein>
    <recommendedName>
        <fullName evidence="7">Bifunctional inhibitor/plant lipid transfer protein/seed storage helical domain-containing protein</fullName>
    </recommendedName>
</protein>
<dbReference type="PANTHER" id="PTHR33044">
    <property type="entry name" value="BIFUNCTIONAL INHIBITOR/LIPID-TRANSFER PROTEIN/SEED STORAGE 2S ALBUMIN SUPERFAMILY PROTEIN-RELATED"/>
    <property type="match status" value="1"/>
</dbReference>
<feature type="compositionally biased region" description="Low complexity" evidence="5">
    <location>
        <begin position="187"/>
        <end position="196"/>
    </location>
</feature>
<feature type="signal peptide" evidence="6">
    <location>
        <begin position="1"/>
        <end position="17"/>
    </location>
</feature>
<keyword evidence="4" id="KW-0325">Glycoprotein</keyword>
<dbReference type="Gene3D" id="1.10.110.10">
    <property type="entry name" value="Plant lipid-transfer and hydrophobic proteins"/>
    <property type="match status" value="1"/>
</dbReference>
<sequence length="219" mass="22169">MDKRLFCLLITTATVVATVPVPVPVPAPTPAPADDCTWAFSKVTDCTTYLLNGSADEDPSAPCCGGVTSIVKTAPECICTVVEMASHLGLSLNMTRLLHLPQVCKVSLPPGVGDCDVDFSPSPSPSIIPPSPAPAPGTPPTPPVAEPPTPGTSPTPPVAEPPTTTPPSSPAPPVDEPPTPNPPSPPLASESSTSSSKLQSGSFMVLISLAVAGLSISHF</sequence>
<keyword evidence="3" id="KW-1015">Disulfide bond</keyword>